<reference evidence="3" key="1">
    <citation type="submission" date="2019-02" db="EMBL/GenBank/DDBJ databases">
        <authorList>
            <person name="Gruber-Vodicka R. H."/>
            <person name="Seah K. B. B."/>
        </authorList>
    </citation>
    <scope>NUCLEOTIDE SEQUENCE</scope>
    <source>
        <strain evidence="1">BECK_BZ197</strain>
        <strain evidence="3">BECK_BZ198</strain>
        <strain evidence="2">BECK_BZ199</strain>
    </source>
</reference>
<evidence type="ECO:0000313" key="2">
    <source>
        <dbReference type="EMBL" id="VFK35117.1"/>
    </source>
</evidence>
<dbReference type="EMBL" id="CAADGH010000088">
    <property type="protein sequence ID" value="VFK76983.1"/>
    <property type="molecule type" value="Genomic_DNA"/>
</dbReference>
<sequence>MQEGRLFGSPNDRYNDRLKAFSDRFYHPLLQKPYPLDPVRQGIATIFPETRLQFLTLNSCWEIDQFHRTRASIHPDAQARLIAEADRQIDQAIKNTDVKPEEYLRIGVWHHPVADGERGIRNREFLGNLQTSRVRVCLTGDVHEMRRDLIDYWHDSRMHVIGAGSFGAKGPDLSEGSLRLYNLLEIARDFSNIRVHTRQQPKPHGAWKGWNEWPMPDGSEGGLPYFDIDLTQKNR</sequence>
<gene>
    <name evidence="1" type="ORF">BECKMB1821G_GA0114241_11015</name>
    <name evidence="3" type="ORF">BECKMB1821H_GA0114242_10885</name>
    <name evidence="2" type="ORF">BECKMB1821I_GA0114274_11014</name>
</gene>
<accession>A0A451BFC7</accession>
<evidence type="ECO:0000313" key="1">
    <source>
        <dbReference type="EMBL" id="VFK32038.1"/>
    </source>
</evidence>
<dbReference type="InterPro" id="IPR029052">
    <property type="entry name" value="Metallo-depent_PP-like"/>
</dbReference>
<dbReference type="EMBL" id="CAADFQ010000101">
    <property type="protein sequence ID" value="VFK35117.1"/>
    <property type="molecule type" value="Genomic_DNA"/>
</dbReference>
<evidence type="ECO:0000313" key="3">
    <source>
        <dbReference type="EMBL" id="VFK76983.1"/>
    </source>
</evidence>
<evidence type="ECO:0008006" key="4">
    <source>
        <dbReference type="Google" id="ProtNLM"/>
    </source>
</evidence>
<organism evidence="3">
    <name type="scientific">Candidatus Kentrum sp. MB</name>
    <dbReference type="NCBI Taxonomy" id="2138164"/>
    <lineage>
        <taxon>Bacteria</taxon>
        <taxon>Pseudomonadati</taxon>
        <taxon>Pseudomonadota</taxon>
        <taxon>Gammaproteobacteria</taxon>
        <taxon>Candidatus Kentrum</taxon>
    </lineage>
</organism>
<dbReference type="AlphaFoldDB" id="A0A451BFC7"/>
<name>A0A451BFC7_9GAMM</name>
<dbReference type="SUPFAM" id="SSF56300">
    <property type="entry name" value="Metallo-dependent phosphatases"/>
    <property type="match status" value="1"/>
</dbReference>
<dbReference type="EMBL" id="CAADFO010000101">
    <property type="protein sequence ID" value="VFK32038.1"/>
    <property type="molecule type" value="Genomic_DNA"/>
</dbReference>
<proteinExistence type="predicted"/>
<protein>
    <recommendedName>
        <fullName evidence="4">Calcineurin-like phosphoesterase</fullName>
    </recommendedName>
</protein>